<reference evidence="1 2" key="1">
    <citation type="submission" date="2023-08" db="EMBL/GenBank/DDBJ databases">
        <title>Black Yeasts Isolated from many extreme environments.</title>
        <authorList>
            <person name="Coleine C."/>
            <person name="Stajich J.E."/>
            <person name="Selbmann L."/>
        </authorList>
    </citation>
    <scope>NUCLEOTIDE SEQUENCE [LARGE SCALE GENOMIC DNA]</scope>
    <source>
        <strain evidence="1 2">CCFEE 5935</strain>
    </source>
</reference>
<gene>
    <name evidence="1" type="ORF">LTR77_010605</name>
</gene>
<dbReference type="AlphaFoldDB" id="A0AAV9NXT8"/>
<comment type="caution">
    <text evidence="1">The sequence shown here is derived from an EMBL/GenBank/DDBJ whole genome shotgun (WGS) entry which is preliminary data.</text>
</comment>
<name>A0AAV9NXT8_9PEZI</name>
<dbReference type="RefSeq" id="XP_064654098.1">
    <property type="nucleotide sequence ID" value="XM_064807823.1"/>
</dbReference>
<keyword evidence="2" id="KW-1185">Reference proteome</keyword>
<evidence type="ECO:0000313" key="2">
    <source>
        <dbReference type="Proteomes" id="UP001337655"/>
    </source>
</evidence>
<dbReference type="Proteomes" id="UP001337655">
    <property type="component" value="Unassembled WGS sequence"/>
</dbReference>
<protein>
    <submittedName>
        <fullName evidence="1">Uncharacterized protein</fullName>
    </submittedName>
</protein>
<accession>A0AAV9NXT8</accession>
<sequence>MPSDVPLADELEDLAAANTICALAEFDDHVRPDAGSLWPEYLTNLKNAIASAAPYLDDSATIDAINEMVETCAEDVSLRTASSPPSPLDSHGYTSFGSTRDDDIWAGFVTACESRGVLKHQLVKFSGLLDAPAMFELHYPPERVNETRLLSVVEQRNSCLYLYFSKLGLSMKNPEANICWTERFYAKTSTVAREMDAARPYRAVHENELLVENERLRTSMSRHSRYRVKVVVTEVTVKEDIERAQKDKDILFTLPTRDNDWVPIYNQP</sequence>
<proteinExistence type="predicted"/>
<organism evidence="1 2">
    <name type="scientific">Saxophila tyrrhenica</name>
    <dbReference type="NCBI Taxonomy" id="1690608"/>
    <lineage>
        <taxon>Eukaryota</taxon>
        <taxon>Fungi</taxon>
        <taxon>Dikarya</taxon>
        <taxon>Ascomycota</taxon>
        <taxon>Pezizomycotina</taxon>
        <taxon>Dothideomycetes</taxon>
        <taxon>Dothideomycetidae</taxon>
        <taxon>Mycosphaerellales</taxon>
        <taxon>Extremaceae</taxon>
        <taxon>Saxophila</taxon>
    </lineage>
</organism>
<dbReference type="GeneID" id="89931931"/>
<dbReference type="EMBL" id="JAVRRT010000024">
    <property type="protein sequence ID" value="KAK5163656.1"/>
    <property type="molecule type" value="Genomic_DNA"/>
</dbReference>
<evidence type="ECO:0000313" key="1">
    <source>
        <dbReference type="EMBL" id="KAK5163656.1"/>
    </source>
</evidence>